<feature type="transmembrane region" description="Helical" evidence="2">
    <location>
        <begin position="12"/>
        <end position="33"/>
    </location>
</feature>
<dbReference type="SUPFAM" id="SSF57756">
    <property type="entry name" value="Retrovirus zinc finger-like domains"/>
    <property type="match status" value="1"/>
</dbReference>
<sequence length="126" mass="14274">MKTTISTAISNTFFSIILITIVYNLSSICPRLLCVLSTSCRDHVLSVTMPRSAKGPKCFQCGRKGHKRDACPVLNAARTLRTPDNKAPFYRQVQEAKKQRREKREKKEKEKKKKEEGKEEGTGSKS</sequence>
<reference evidence="3 4" key="1">
    <citation type="submission" date="2020-01" db="EMBL/GenBank/DDBJ databases">
        <title>Aspergillus terreus IFO 6365 whole genome shotgun sequence.</title>
        <authorList>
            <person name="Kanamasa S."/>
            <person name="Takahashi H."/>
        </authorList>
    </citation>
    <scope>NUCLEOTIDE SEQUENCE [LARGE SCALE GENOMIC DNA]</scope>
    <source>
        <strain evidence="3 4">IFO 6365</strain>
    </source>
</reference>
<dbReference type="Proteomes" id="UP000452235">
    <property type="component" value="Unassembled WGS sequence"/>
</dbReference>
<feature type="compositionally biased region" description="Basic and acidic residues" evidence="1">
    <location>
        <begin position="105"/>
        <end position="126"/>
    </location>
</feature>
<protein>
    <submittedName>
        <fullName evidence="3">Uncharacterized protein</fullName>
    </submittedName>
</protein>
<dbReference type="AlphaFoldDB" id="A0A5M3YP13"/>
<keyword evidence="2" id="KW-0812">Transmembrane</keyword>
<accession>A0A5M3YP13</accession>
<proteinExistence type="predicted"/>
<dbReference type="GO" id="GO:0008270">
    <property type="term" value="F:zinc ion binding"/>
    <property type="evidence" value="ECO:0007669"/>
    <property type="project" value="InterPro"/>
</dbReference>
<name>A0A5M3YP13_ASPTE</name>
<keyword evidence="4" id="KW-1185">Reference proteome</keyword>
<organism evidence="3 4">
    <name type="scientific">Aspergillus terreus</name>
    <dbReference type="NCBI Taxonomy" id="33178"/>
    <lineage>
        <taxon>Eukaryota</taxon>
        <taxon>Fungi</taxon>
        <taxon>Dikarya</taxon>
        <taxon>Ascomycota</taxon>
        <taxon>Pezizomycotina</taxon>
        <taxon>Eurotiomycetes</taxon>
        <taxon>Eurotiomycetidae</taxon>
        <taxon>Eurotiales</taxon>
        <taxon>Aspergillaceae</taxon>
        <taxon>Aspergillus</taxon>
        <taxon>Aspergillus subgen. Circumdati</taxon>
    </lineage>
</organism>
<dbReference type="InterPro" id="IPR036875">
    <property type="entry name" value="Znf_CCHC_sf"/>
</dbReference>
<evidence type="ECO:0000256" key="1">
    <source>
        <dbReference type="SAM" id="MobiDB-lite"/>
    </source>
</evidence>
<feature type="region of interest" description="Disordered" evidence="1">
    <location>
        <begin position="82"/>
        <end position="126"/>
    </location>
</feature>
<dbReference type="PROSITE" id="PS50158">
    <property type="entry name" value="ZF_CCHC"/>
    <property type="match status" value="1"/>
</dbReference>
<dbReference type="EMBL" id="BLJY01000004">
    <property type="protein sequence ID" value="GFF15241.1"/>
    <property type="molecule type" value="Genomic_DNA"/>
</dbReference>
<gene>
    <name evidence="3" type="ORF">ATEIFO6365_0004036000</name>
</gene>
<dbReference type="OrthoDB" id="5747159at2759"/>
<dbReference type="GO" id="GO:0003676">
    <property type="term" value="F:nucleic acid binding"/>
    <property type="evidence" value="ECO:0007669"/>
    <property type="project" value="InterPro"/>
</dbReference>
<evidence type="ECO:0000313" key="3">
    <source>
        <dbReference type="EMBL" id="GFF15241.1"/>
    </source>
</evidence>
<evidence type="ECO:0000256" key="2">
    <source>
        <dbReference type="SAM" id="Phobius"/>
    </source>
</evidence>
<comment type="caution">
    <text evidence="3">The sequence shown here is derived from an EMBL/GenBank/DDBJ whole genome shotgun (WGS) entry which is preliminary data.</text>
</comment>
<keyword evidence="2" id="KW-1133">Transmembrane helix</keyword>
<dbReference type="InterPro" id="IPR001878">
    <property type="entry name" value="Znf_CCHC"/>
</dbReference>
<keyword evidence="2" id="KW-0472">Membrane</keyword>
<evidence type="ECO:0000313" key="4">
    <source>
        <dbReference type="Proteomes" id="UP000452235"/>
    </source>
</evidence>